<keyword evidence="9" id="KW-1185">Reference proteome</keyword>
<evidence type="ECO:0000256" key="1">
    <source>
        <dbReference type="ARBA" id="ARBA00004127"/>
    </source>
</evidence>
<evidence type="ECO:0000313" key="9">
    <source>
        <dbReference type="Proteomes" id="UP000242287"/>
    </source>
</evidence>
<dbReference type="PANTHER" id="PTHR31679:SF2">
    <property type="entry name" value="PEROXISOMAL MEMBRANE PROTEIN PEX30-RELATED"/>
    <property type="match status" value="1"/>
</dbReference>
<feature type="compositionally biased region" description="Basic and acidic residues" evidence="5">
    <location>
        <begin position="433"/>
        <end position="446"/>
    </location>
</feature>
<dbReference type="EMBL" id="KZ301982">
    <property type="protein sequence ID" value="PFH51994.1"/>
    <property type="molecule type" value="Genomic_DNA"/>
</dbReference>
<feature type="region of interest" description="Disordered" evidence="5">
    <location>
        <begin position="302"/>
        <end position="339"/>
    </location>
</feature>
<feature type="region of interest" description="Disordered" evidence="5">
    <location>
        <begin position="412"/>
        <end position="446"/>
    </location>
</feature>
<dbReference type="AlphaFoldDB" id="A0A2A9NRN5"/>
<dbReference type="InterPro" id="IPR052646">
    <property type="entry name" value="Peroxisomal_PEX28-32"/>
</dbReference>
<keyword evidence="4 6" id="KW-0472">Membrane</keyword>
<feature type="domain" description="Peroxin/Ferlin" evidence="7">
    <location>
        <begin position="211"/>
        <end position="290"/>
    </location>
</feature>
<dbReference type="GO" id="GO:0012505">
    <property type="term" value="C:endomembrane system"/>
    <property type="evidence" value="ECO:0007669"/>
    <property type="project" value="UniProtKB-SubCell"/>
</dbReference>
<gene>
    <name evidence="8" type="ORF">AMATHDRAFT_2483</name>
</gene>
<dbReference type="STRING" id="703135.A0A2A9NRN5"/>
<evidence type="ECO:0000256" key="4">
    <source>
        <dbReference type="ARBA" id="ARBA00023136"/>
    </source>
</evidence>
<feature type="transmembrane region" description="Helical" evidence="6">
    <location>
        <begin position="72"/>
        <end position="93"/>
    </location>
</feature>
<organism evidence="8 9">
    <name type="scientific">Amanita thiersii Skay4041</name>
    <dbReference type="NCBI Taxonomy" id="703135"/>
    <lineage>
        <taxon>Eukaryota</taxon>
        <taxon>Fungi</taxon>
        <taxon>Dikarya</taxon>
        <taxon>Basidiomycota</taxon>
        <taxon>Agaricomycotina</taxon>
        <taxon>Agaricomycetes</taxon>
        <taxon>Agaricomycetidae</taxon>
        <taxon>Agaricales</taxon>
        <taxon>Pluteineae</taxon>
        <taxon>Amanitaceae</taxon>
        <taxon>Amanita</taxon>
    </lineage>
</organism>
<feature type="transmembrane region" description="Helical" evidence="6">
    <location>
        <begin position="148"/>
        <end position="170"/>
    </location>
</feature>
<dbReference type="SMART" id="SM00693">
    <property type="entry name" value="DysFN"/>
    <property type="match status" value="1"/>
</dbReference>
<feature type="transmembrane region" description="Helical" evidence="6">
    <location>
        <begin position="123"/>
        <end position="142"/>
    </location>
</feature>
<protein>
    <recommendedName>
        <fullName evidence="7">Peroxin/Ferlin domain-containing protein</fullName>
    </recommendedName>
</protein>
<feature type="transmembrane region" description="Helical" evidence="6">
    <location>
        <begin position="16"/>
        <end position="36"/>
    </location>
</feature>
<dbReference type="Proteomes" id="UP000242287">
    <property type="component" value="Unassembled WGS sequence"/>
</dbReference>
<evidence type="ECO:0000313" key="8">
    <source>
        <dbReference type="EMBL" id="PFH51994.1"/>
    </source>
</evidence>
<evidence type="ECO:0000256" key="3">
    <source>
        <dbReference type="ARBA" id="ARBA00022989"/>
    </source>
</evidence>
<keyword evidence="2 6" id="KW-0812">Transmembrane</keyword>
<dbReference type="InterPro" id="IPR006614">
    <property type="entry name" value="Peroxin/Ferlin"/>
</dbReference>
<evidence type="ECO:0000259" key="7">
    <source>
        <dbReference type="SMART" id="SM00693"/>
    </source>
</evidence>
<dbReference type="GO" id="GO:0005778">
    <property type="term" value="C:peroxisomal membrane"/>
    <property type="evidence" value="ECO:0007669"/>
    <property type="project" value="TreeGrafter"/>
</dbReference>
<keyword evidence="3 6" id="KW-1133">Transmembrane helix</keyword>
<feature type="compositionally biased region" description="Basic and acidic residues" evidence="5">
    <location>
        <begin position="302"/>
        <end position="313"/>
    </location>
</feature>
<evidence type="ECO:0000256" key="5">
    <source>
        <dbReference type="SAM" id="MobiDB-lite"/>
    </source>
</evidence>
<name>A0A2A9NRN5_9AGAR</name>
<dbReference type="Pfam" id="PF06398">
    <property type="entry name" value="Pex24p"/>
    <property type="match status" value="1"/>
</dbReference>
<accession>A0A2A9NRN5</accession>
<sequence length="463" mass="52835">MSTQPVLLTFLNNVPLPLTTLLVHLAPYISFLRYIAQILAWKAPWYHSFLALLLWCYTCLLGEFTLRYFLPLLVFLIFTLVPFTRTTISLPLVTELTLQATIADLHTIQSLLPAPPSIPEKPALVRVLLLLYIPYLILTYLLHLRTVIAILGSLLLTYRAPWAIVLRGLLWRSAHLRWLTYSIWSQLSGHLMLPDIPRRDVSAIVVKPVSAIRFLFTIYENQRWWMGLDWTAALLPGERPSWCSLSQQPASPPNAFSLPKPTAVFLLDNQGKRVRRTATWRWEEPEWRVLVRRNVGGLNRVERPLPGLKEDGTGRLLKGKRRDSSSQSLETSGKEPIDSQEYVMEDVEDTRIDECLTDPDGWVYGDNKWENQSSKGGMGKYTRYRRWTRIATVQEIIETVDDKTAGLATEDLANQPSSGENILGSPTEFEADTSSHQRDSGLLRQRLKDIVNMRTASTDAQED</sequence>
<reference evidence="8 9" key="1">
    <citation type="submission" date="2014-02" db="EMBL/GenBank/DDBJ databases">
        <title>Transposable element dynamics among asymbiotic and ectomycorrhizal Amanita fungi.</title>
        <authorList>
            <consortium name="DOE Joint Genome Institute"/>
            <person name="Hess J."/>
            <person name="Skrede I."/>
            <person name="Wolfe B."/>
            <person name="LaButti K."/>
            <person name="Ohm R.A."/>
            <person name="Grigoriev I.V."/>
            <person name="Pringle A."/>
        </authorList>
    </citation>
    <scope>NUCLEOTIDE SEQUENCE [LARGE SCALE GENOMIC DNA]</scope>
    <source>
        <strain evidence="8 9">SKay4041</strain>
    </source>
</reference>
<dbReference type="OrthoDB" id="5586090at2759"/>
<proteinExistence type="predicted"/>
<dbReference type="InterPro" id="IPR010482">
    <property type="entry name" value="TECPR1-like_DysF"/>
</dbReference>
<dbReference type="PANTHER" id="PTHR31679">
    <property type="entry name" value="PEROXISOMAL MEMBRANE PROTEIN PEX30-RELATED"/>
    <property type="match status" value="1"/>
</dbReference>
<dbReference type="GO" id="GO:0007031">
    <property type="term" value="P:peroxisome organization"/>
    <property type="evidence" value="ECO:0007669"/>
    <property type="project" value="UniProtKB-ARBA"/>
</dbReference>
<feature type="transmembrane region" description="Helical" evidence="6">
    <location>
        <begin position="48"/>
        <end position="66"/>
    </location>
</feature>
<evidence type="ECO:0000256" key="6">
    <source>
        <dbReference type="SAM" id="Phobius"/>
    </source>
</evidence>
<comment type="subcellular location">
    <subcellularLocation>
        <location evidence="1">Endomembrane system</location>
        <topology evidence="1">Multi-pass membrane protein</topology>
    </subcellularLocation>
</comment>
<evidence type="ECO:0000256" key="2">
    <source>
        <dbReference type="ARBA" id="ARBA00022692"/>
    </source>
</evidence>